<dbReference type="AlphaFoldDB" id="A0A1H8YQD6"/>
<proteinExistence type="predicted"/>
<organism evidence="1 2">
    <name type="scientific">Amycolatopsis saalfeldensis</name>
    <dbReference type="NCBI Taxonomy" id="394193"/>
    <lineage>
        <taxon>Bacteria</taxon>
        <taxon>Bacillati</taxon>
        <taxon>Actinomycetota</taxon>
        <taxon>Actinomycetes</taxon>
        <taxon>Pseudonocardiales</taxon>
        <taxon>Pseudonocardiaceae</taxon>
        <taxon>Amycolatopsis</taxon>
    </lineage>
</organism>
<dbReference type="RefSeq" id="WP_143086514.1">
    <property type="nucleotide sequence ID" value="NZ_FOEF01000042.1"/>
</dbReference>
<name>A0A1H8YQD6_9PSEU</name>
<dbReference type="EMBL" id="FOEF01000042">
    <property type="protein sequence ID" value="SEP54303.1"/>
    <property type="molecule type" value="Genomic_DNA"/>
</dbReference>
<sequence>MTTDGDQGEPDLKPGNVARFVVFGAFGELLARFQVLELTFWGILAHRQKRGMTLDQRLAKIEGWNRGVLGNLVAAADLPAELEEEARRAVEARNYLVHQFMRDRMPFLHDTAFCERVGTELAEVSGRLDDFESALGEHTRALGVPEVTDDELEELGLANPDPNEWFS</sequence>
<dbReference type="STRING" id="394193.SAMN04489732_14227"/>
<protein>
    <submittedName>
        <fullName evidence="1">Uncharacterized protein</fullName>
    </submittedName>
</protein>
<accession>A0A1H8YQD6</accession>
<evidence type="ECO:0000313" key="2">
    <source>
        <dbReference type="Proteomes" id="UP000198582"/>
    </source>
</evidence>
<evidence type="ECO:0000313" key="1">
    <source>
        <dbReference type="EMBL" id="SEP54303.1"/>
    </source>
</evidence>
<keyword evidence="2" id="KW-1185">Reference proteome</keyword>
<gene>
    <name evidence="1" type="ORF">SAMN04489732_14227</name>
</gene>
<dbReference type="Proteomes" id="UP000198582">
    <property type="component" value="Unassembled WGS sequence"/>
</dbReference>
<reference evidence="1 2" key="1">
    <citation type="submission" date="2016-10" db="EMBL/GenBank/DDBJ databases">
        <authorList>
            <person name="de Groot N.N."/>
        </authorList>
    </citation>
    <scope>NUCLEOTIDE SEQUENCE [LARGE SCALE GENOMIC DNA]</scope>
    <source>
        <strain evidence="1 2">DSM 44993</strain>
    </source>
</reference>